<dbReference type="InterPro" id="IPR017853">
    <property type="entry name" value="GH"/>
</dbReference>
<dbReference type="GO" id="GO:0071966">
    <property type="term" value="P:fungal-type cell wall polysaccharide metabolic process"/>
    <property type="evidence" value="ECO:0007669"/>
    <property type="project" value="TreeGrafter"/>
</dbReference>
<feature type="signal peptide" evidence="2">
    <location>
        <begin position="1"/>
        <end position="18"/>
    </location>
</feature>
<dbReference type="GO" id="GO:0009277">
    <property type="term" value="C:fungal-type cell wall"/>
    <property type="evidence" value="ECO:0007669"/>
    <property type="project" value="TreeGrafter"/>
</dbReference>
<dbReference type="InterPro" id="IPR024655">
    <property type="entry name" value="Asl1_glyco_hydro_catalytic"/>
</dbReference>
<evidence type="ECO:0000313" key="4">
    <source>
        <dbReference type="EMBL" id="KAF2853806.1"/>
    </source>
</evidence>
<evidence type="ECO:0000259" key="3">
    <source>
        <dbReference type="Pfam" id="PF11790"/>
    </source>
</evidence>
<proteinExistence type="predicted"/>
<feature type="region of interest" description="Disordered" evidence="1">
    <location>
        <begin position="131"/>
        <end position="204"/>
    </location>
</feature>
<dbReference type="PANTHER" id="PTHR34154">
    <property type="entry name" value="ALKALI-SENSITIVE LINKAGE PROTEIN 1"/>
    <property type="match status" value="1"/>
</dbReference>
<evidence type="ECO:0000313" key="5">
    <source>
        <dbReference type="Proteomes" id="UP000799423"/>
    </source>
</evidence>
<name>A0A6A7BE85_9PLEO</name>
<dbReference type="Pfam" id="PF11790">
    <property type="entry name" value="Glyco_hydro_cc"/>
    <property type="match status" value="1"/>
</dbReference>
<organism evidence="4 5">
    <name type="scientific">Plenodomus tracheiphilus IPT5</name>
    <dbReference type="NCBI Taxonomy" id="1408161"/>
    <lineage>
        <taxon>Eukaryota</taxon>
        <taxon>Fungi</taxon>
        <taxon>Dikarya</taxon>
        <taxon>Ascomycota</taxon>
        <taxon>Pezizomycotina</taxon>
        <taxon>Dothideomycetes</taxon>
        <taxon>Pleosporomycetidae</taxon>
        <taxon>Pleosporales</taxon>
        <taxon>Pleosporineae</taxon>
        <taxon>Leptosphaeriaceae</taxon>
        <taxon>Plenodomus</taxon>
    </lineage>
</organism>
<dbReference type="PANTHER" id="PTHR34154:SF13">
    <property type="entry name" value="ASL1-LIKE GLYCOSYL HYDROLASE CATALYTIC DOMAIN-CONTAINING PROTEIN"/>
    <property type="match status" value="1"/>
</dbReference>
<sequence>MSSTMKISLLALVSTVVAVPHYGANPHNKFHGAKAAQGTAPYGAPKPYPTAGWPGAQNGTAAVPYPTGSYPEDKTTTIDETSTSTQTLYSTVIVKASSAGVVAENVPTGQCGPATVTITAKEKVTVTVTPGGGAGYTPAPQSSAAPVESKHNNGYGASSQAPVAEKSSVTPAAEYPAATPEAATSTTPAAEYPAETPEASKATSSKAEYVAPSYAQNKPIVSASSAAPSASATPPSSGNTYSGAKRGLAYNTAELCKSFAGKFGFGYNWGQIENNDIGTNFIPMMHKPTDSSAKEWLANVNKAVEKGSIAVMGFNECDHAEQCNMSPEAACASWKEYMNPIKTAHPDVTIIGPSVTNGGAPMGIDWLSRFHDSCPDATVDATNIHFYDIYEEGQTLDRFKAQVEKAADLYGKPVWVTEFGLNPGSASSDQAVTFLKGAMEYLDNSAHVQGYSWFMVGTGENQLNTASGLSPIGEAYAS</sequence>
<accession>A0A6A7BE85</accession>
<keyword evidence="4" id="KW-0378">Hydrolase</keyword>
<keyword evidence="5" id="KW-1185">Reference proteome</keyword>
<dbReference type="Proteomes" id="UP000799423">
    <property type="component" value="Unassembled WGS sequence"/>
</dbReference>
<protein>
    <submittedName>
        <fullName evidence="4">Glycoside hydrolase family 128 protein</fullName>
    </submittedName>
</protein>
<dbReference type="AlphaFoldDB" id="A0A6A7BE85"/>
<dbReference type="SUPFAM" id="SSF51445">
    <property type="entry name" value="(Trans)glycosidases"/>
    <property type="match status" value="1"/>
</dbReference>
<dbReference type="Gene3D" id="3.20.20.80">
    <property type="entry name" value="Glycosidases"/>
    <property type="match status" value="1"/>
</dbReference>
<reference evidence="4" key="1">
    <citation type="submission" date="2020-01" db="EMBL/GenBank/DDBJ databases">
        <authorList>
            <consortium name="DOE Joint Genome Institute"/>
            <person name="Haridas S."/>
            <person name="Albert R."/>
            <person name="Binder M."/>
            <person name="Bloem J."/>
            <person name="Labutti K."/>
            <person name="Salamov A."/>
            <person name="Andreopoulos B."/>
            <person name="Baker S.E."/>
            <person name="Barry K."/>
            <person name="Bills G."/>
            <person name="Bluhm B.H."/>
            <person name="Cannon C."/>
            <person name="Castanera R."/>
            <person name="Culley D.E."/>
            <person name="Daum C."/>
            <person name="Ezra D."/>
            <person name="Gonzalez J.B."/>
            <person name="Henrissat B."/>
            <person name="Kuo A."/>
            <person name="Liang C."/>
            <person name="Lipzen A."/>
            <person name="Lutzoni F."/>
            <person name="Magnuson J."/>
            <person name="Mondo S."/>
            <person name="Nolan M."/>
            <person name="Ohm R."/>
            <person name="Pangilinan J."/>
            <person name="Park H.-J."/>
            <person name="Ramirez L."/>
            <person name="Alfaro M."/>
            <person name="Sun H."/>
            <person name="Tritt A."/>
            <person name="Yoshinaga Y."/>
            <person name="Zwiers L.-H."/>
            <person name="Turgeon B.G."/>
            <person name="Goodwin S.B."/>
            <person name="Spatafora J.W."/>
            <person name="Crous P.W."/>
            <person name="Grigoriev I.V."/>
        </authorList>
    </citation>
    <scope>NUCLEOTIDE SEQUENCE</scope>
    <source>
        <strain evidence="4">IPT5</strain>
    </source>
</reference>
<feature type="chain" id="PRO_5025418900" evidence="2">
    <location>
        <begin position="19"/>
        <end position="478"/>
    </location>
</feature>
<evidence type="ECO:0000256" key="2">
    <source>
        <dbReference type="SAM" id="SignalP"/>
    </source>
</evidence>
<keyword evidence="2" id="KW-0732">Signal</keyword>
<dbReference type="OrthoDB" id="43654at2759"/>
<gene>
    <name evidence="4" type="ORF">T440DRAFT_465564</name>
</gene>
<dbReference type="GO" id="GO:0016787">
    <property type="term" value="F:hydrolase activity"/>
    <property type="evidence" value="ECO:0007669"/>
    <property type="project" value="UniProtKB-KW"/>
</dbReference>
<feature type="domain" description="Asl1-like glycosyl hydrolase catalytic" evidence="3">
    <location>
        <begin position="247"/>
        <end position="476"/>
    </location>
</feature>
<dbReference type="InterPro" id="IPR053183">
    <property type="entry name" value="ASL1"/>
</dbReference>
<feature type="compositionally biased region" description="Low complexity" evidence="1">
    <location>
        <begin position="170"/>
        <end position="200"/>
    </location>
</feature>
<evidence type="ECO:0000256" key="1">
    <source>
        <dbReference type="SAM" id="MobiDB-lite"/>
    </source>
</evidence>
<dbReference type="EMBL" id="MU006294">
    <property type="protein sequence ID" value="KAF2853806.1"/>
    <property type="molecule type" value="Genomic_DNA"/>
</dbReference>